<evidence type="ECO:0000256" key="1">
    <source>
        <dbReference type="SAM" id="MobiDB-lite"/>
    </source>
</evidence>
<dbReference type="HOGENOM" id="CLU_2650834_0_0_11"/>
<proteinExistence type="predicted"/>
<reference evidence="2 3" key="1">
    <citation type="journal article" date="2015" name="Genome Announc.">
        <title>Complete Genome Sequence of Steroid-Transforming Nocardioides simplex VKM Ac-2033D.</title>
        <authorList>
            <person name="Shtratnikova V.Y."/>
            <person name="Schelkunov M.I."/>
            <person name="Pekov Y.A."/>
            <person name="Fokina V.V."/>
            <person name="Logacheva M.D."/>
            <person name="Sokolov S.L."/>
            <person name="Bragin E.Y."/>
            <person name="Ashapkin V.V."/>
            <person name="Donova M.V."/>
        </authorList>
    </citation>
    <scope>NUCLEOTIDE SEQUENCE [LARGE SCALE GENOMIC DNA]</scope>
    <source>
        <strain evidence="2 3">VKM Ac-2033D</strain>
    </source>
</reference>
<dbReference type="Proteomes" id="UP000030300">
    <property type="component" value="Chromosome"/>
</dbReference>
<dbReference type="EMBL" id="CP009896">
    <property type="protein sequence ID" value="AIY16585.2"/>
    <property type="molecule type" value="Genomic_DNA"/>
</dbReference>
<evidence type="ECO:0000313" key="2">
    <source>
        <dbReference type="EMBL" id="AIY16585.2"/>
    </source>
</evidence>
<sequence length="76" mass="8189">MIRSTRRHQSPQPMTAATAVTTSKPGSRSTISGSLPASCEVIRLPKRKTSHAVHHGPSANVRPEGVLARCTSRTTW</sequence>
<gene>
    <name evidence="2" type="ORF">KR76_07055</name>
</gene>
<name>A0A0A1DMI3_NOCSI</name>
<feature type="compositionally biased region" description="Polar residues" evidence="1">
    <location>
        <begin position="10"/>
        <end position="35"/>
    </location>
</feature>
<protein>
    <submittedName>
        <fullName evidence="2">Uncharacterized protein</fullName>
    </submittedName>
</protein>
<dbReference type="AlphaFoldDB" id="A0A0A1DMI3"/>
<dbReference type="KEGG" id="psim:KR76_07055"/>
<feature type="region of interest" description="Disordered" evidence="1">
    <location>
        <begin position="1"/>
        <end position="35"/>
    </location>
</feature>
<accession>A0A0A1DMI3</accession>
<evidence type="ECO:0000313" key="3">
    <source>
        <dbReference type="Proteomes" id="UP000030300"/>
    </source>
</evidence>
<dbReference type="STRING" id="2045.KR76_07055"/>
<organism evidence="2 3">
    <name type="scientific">Nocardioides simplex</name>
    <name type="common">Arthrobacter simplex</name>
    <dbReference type="NCBI Taxonomy" id="2045"/>
    <lineage>
        <taxon>Bacteria</taxon>
        <taxon>Bacillati</taxon>
        <taxon>Actinomycetota</taxon>
        <taxon>Actinomycetes</taxon>
        <taxon>Propionibacteriales</taxon>
        <taxon>Nocardioidaceae</taxon>
        <taxon>Pimelobacter</taxon>
    </lineage>
</organism>
<keyword evidence="3" id="KW-1185">Reference proteome</keyword>